<evidence type="ECO:0000313" key="3">
    <source>
        <dbReference type="Proteomes" id="UP000738126"/>
    </source>
</evidence>
<dbReference type="EMBL" id="NRSH01000055">
    <property type="protein sequence ID" value="MBK1726624.1"/>
    <property type="molecule type" value="Genomic_DNA"/>
</dbReference>
<comment type="caution">
    <text evidence="2">The sequence shown here is derived from an EMBL/GenBank/DDBJ whole genome shotgun (WGS) entry which is preliminary data.</text>
</comment>
<dbReference type="Pfam" id="PF13439">
    <property type="entry name" value="Glyco_transf_4"/>
    <property type="match status" value="1"/>
</dbReference>
<organism evidence="2 3">
    <name type="scientific">Halorhodospira neutriphila</name>
    <dbReference type="NCBI Taxonomy" id="168379"/>
    <lineage>
        <taxon>Bacteria</taxon>
        <taxon>Pseudomonadati</taxon>
        <taxon>Pseudomonadota</taxon>
        <taxon>Gammaproteobacteria</taxon>
        <taxon>Chromatiales</taxon>
        <taxon>Ectothiorhodospiraceae</taxon>
        <taxon>Halorhodospira</taxon>
    </lineage>
</organism>
<dbReference type="InterPro" id="IPR050194">
    <property type="entry name" value="Glycosyltransferase_grp1"/>
</dbReference>
<evidence type="ECO:0000259" key="1">
    <source>
        <dbReference type="Pfam" id="PF13439"/>
    </source>
</evidence>
<dbReference type="SUPFAM" id="SSF53756">
    <property type="entry name" value="UDP-Glycosyltransferase/glycogen phosphorylase"/>
    <property type="match status" value="1"/>
</dbReference>
<feature type="domain" description="Glycosyltransferase subfamily 4-like N-terminal" evidence="1">
    <location>
        <begin position="28"/>
        <end position="191"/>
    </location>
</feature>
<dbReference type="InterPro" id="IPR028098">
    <property type="entry name" value="Glyco_trans_4-like_N"/>
</dbReference>
<evidence type="ECO:0000313" key="2">
    <source>
        <dbReference type="EMBL" id="MBK1726624.1"/>
    </source>
</evidence>
<protein>
    <recommendedName>
        <fullName evidence="1">Glycosyltransferase subfamily 4-like N-terminal domain-containing protein</fullName>
    </recommendedName>
</protein>
<name>A0ABS1E8Q9_9GAMM</name>
<accession>A0ABS1E8Q9</accession>
<keyword evidence="3" id="KW-1185">Reference proteome</keyword>
<reference evidence="2 3" key="1">
    <citation type="journal article" date="2020" name="Microorganisms">
        <title>Osmotic Adaptation and Compatible Solute Biosynthesis of Phototrophic Bacteria as Revealed from Genome Analyses.</title>
        <authorList>
            <person name="Imhoff J.F."/>
            <person name="Rahn T."/>
            <person name="Kunzel S."/>
            <person name="Keller A."/>
            <person name="Neulinger S.C."/>
        </authorList>
    </citation>
    <scope>NUCLEOTIDE SEQUENCE [LARGE SCALE GENOMIC DNA]</scope>
    <source>
        <strain evidence="2 3">DSM 15116</strain>
    </source>
</reference>
<dbReference type="CDD" id="cd03814">
    <property type="entry name" value="GT4-like"/>
    <property type="match status" value="1"/>
</dbReference>
<proteinExistence type="predicted"/>
<sequence>MPMDTLHSQPLPLRRIAVVSETYAPETNGVAHTLSQICRELRARGTEVDLVVPRHPARPRGYEPGIHSVAGLPVPSYRGVRCGLVRPRLLTELWRQKRPQAIYIATEGPLGLAALRAARRLGIAAVSGLHTRFEAYSDHYALSGLRPWIRRYLRHFHNRSAATLVPSPELARGLAADGYQRVQTLSRGVDRRLFHPARRCPRLREGWRAREGAPVALYVGRLAAEKNLALAIAGFRAIQARQPEARFVLVGDGPLREALRRAHPDLIFAGPRHGGELARYYASADLFLFPSLSETFGNVTLEALASGLPVVAFHYAAAATYITDGRSGRLAPLNDEEAWLAAARDLAALAPTERRAWGQAAREAVGRASWPRIAERFSRILASAASETTTDPEGVAVCSGP</sequence>
<dbReference type="Gene3D" id="3.40.50.2000">
    <property type="entry name" value="Glycogen Phosphorylase B"/>
    <property type="match status" value="2"/>
</dbReference>
<dbReference type="PANTHER" id="PTHR45947">
    <property type="entry name" value="SULFOQUINOVOSYL TRANSFERASE SQD2"/>
    <property type="match status" value="1"/>
</dbReference>
<dbReference type="PANTHER" id="PTHR45947:SF3">
    <property type="entry name" value="SULFOQUINOVOSYL TRANSFERASE SQD2"/>
    <property type="match status" value="1"/>
</dbReference>
<dbReference type="Pfam" id="PF13692">
    <property type="entry name" value="Glyco_trans_1_4"/>
    <property type="match status" value="1"/>
</dbReference>
<gene>
    <name evidence="2" type="ORF">CKO13_06210</name>
</gene>
<dbReference type="Proteomes" id="UP000738126">
    <property type="component" value="Unassembled WGS sequence"/>
</dbReference>